<comment type="cofactor">
    <cofactor evidence="1">
        <name>Mg(2+)</name>
        <dbReference type="ChEBI" id="CHEBI:18420"/>
    </cofactor>
</comment>
<dbReference type="Pfam" id="PF01966">
    <property type="entry name" value="HD"/>
    <property type="match status" value="1"/>
</dbReference>
<dbReference type="GO" id="GO:0005524">
    <property type="term" value="F:ATP binding"/>
    <property type="evidence" value="ECO:0007669"/>
    <property type="project" value="UniProtKB-KW"/>
</dbReference>
<dbReference type="AlphaFoldDB" id="A0A2T4N3T2"/>
<dbReference type="SUPFAM" id="SSF81891">
    <property type="entry name" value="Poly A polymerase C-terminal region-like"/>
    <property type="match status" value="1"/>
</dbReference>
<dbReference type="InterPro" id="IPR032828">
    <property type="entry name" value="PolyA_RNA-bd"/>
</dbReference>
<dbReference type="GO" id="GO:0016787">
    <property type="term" value="F:hydrolase activity"/>
    <property type="evidence" value="ECO:0007669"/>
    <property type="project" value="UniProtKB-KW"/>
</dbReference>
<dbReference type="GO" id="GO:0004810">
    <property type="term" value="F:CCA tRNA nucleotidyltransferase activity"/>
    <property type="evidence" value="ECO:0007669"/>
    <property type="project" value="InterPro"/>
</dbReference>
<dbReference type="InterPro" id="IPR002646">
    <property type="entry name" value="PolA_pol_head_dom"/>
</dbReference>
<evidence type="ECO:0000256" key="3">
    <source>
        <dbReference type="ARBA" id="ARBA00022679"/>
    </source>
</evidence>
<dbReference type="Proteomes" id="UP000241986">
    <property type="component" value="Unassembled WGS sequence"/>
</dbReference>
<keyword evidence="4" id="KW-0819">tRNA processing</keyword>
<dbReference type="SUPFAM" id="SSF81301">
    <property type="entry name" value="Nucleotidyltransferase"/>
    <property type="match status" value="1"/>
</dbReference>
<evidence type="ECO:0000256" key="12">
    <source>
        <dbReference type="ARBA" id="ARBA00022884"/>
    </source>
</evidence>
<dbReference type="PIRSF" id="PIRSF000813">
    <property type="entry name" value="CCA_bact"/>
    <property type="match status" value="1"/>
</dbReference>
<evidence type="ECO:0000256" key="9">
    <source>
        <dbReference type="ARBA" id="ARBA00022801"/>
    </source>
</evidence>
<evidence type="ECO:0000256" key="11">
    <source>
        <dbReference type="ARBA" id="ARBA00022842"/>
    </source>
</evidence>
<keyword evidence="6" id="KW-0479">Metal-binding</keyword>
<dbReference type="CDD" id="cd00077">
    <property type="entry name" value="HDc"/>
    <property type="match status" value="1"/>
</dbReference>
<evidence type="ECO:0000256" key="5">
    <source>
        <dbReference type="ARBA" id="ARBA00022695"/>
    </source>
</evidence>
<comment type="caution">
    <text evidence="15">The sequence shown here is derived from an EMBL/GenBank/DDBJ whole genome shotgun (WGS) entry which is preliminary data.</text>
</comment>
<dbReference type="PANTHER" id="PTHR47545">
    <property type="entry name" value="MULTIFUNCTIONAL CCA PROTEIN"/>
    <property type="match status" value="1"/>
</dbReference>
<dbReference type="Gene3D" id="3.30.460.10">
    <property type="entry name" value="Beta Polymerase, domain 2"/>
    <property type="match status" value="1"/>
</dbReference>
<feature type="domain" description="HD" evidence="14">
    <location>
        <begin position="226"/>
        <end position="327"/>
    </location>
</feature>
<evidence type="ECO:0000256" key="10">
    <source>
        <dbReference type="ARBA" id="ARBA00022840"/>
    </source>
</evidence>
<dbReference type="InterPro" id="IPR050124">
    <property type="entry name" value="tRNA_CCA-adding_enzyme"/>
</dbReference>
<dbReference type="InterPro" id="IPR043519">
    <property type="entry name" value="NT_sf"/>
</dbReference>
<dbReference type="GO" id="GO:0046872">
    <property type="term" value="F:metal ion binding"/>
    <property type="evidence" value="ECO:0007669"/>
    <property type="project" value="UniProtKB-KW"/>
</dbReference>
<keyword evidence="11" id="KW-0460">Magnesium</keyword>
<keyword evidence="9" id="KW-0378">Hydrolase</keyword>
<dbReference type="GO" id="GO:0001680">
    <property type="term" value="P:tRNA 3'-terminal CCA addition"/>
    <property type="evidence" value="ECO:0007669"/>
    <property type="project" value="InterPro"/>
</dbReference>
<reference evidence="15 16" key="1">
    <citation type="submission" date="2018-03" db="EMBL/GenBank/DDBJ databases">
        <title>Aeromonas veronii whole genome sequencing and analysis.</title>
        <authorList>
            <person name="Xie H."/>
            <person name="Liu T."/>
            <person name="Wang K."/>
        </authorList>
    </citation>
    <scope>NUCLEOTIDE SEQUENCE [LARGE SCALE GENOMIC DNA]</scope>
    <source>
        <strain evidence="15 16">XH.VA.1</strain>
    </source>
</reference>
<sequence>MEIFLVGGAVRDQLLGLKSKDMDWVVVGAKPDDLISKGYKVAGAAFPVFIHPETGDEYALARKERKTGLKHNDFETFFDPSVTLEDDLSRRDLTINAIAMSKDGKLIDPYGGAKDLKNRLIRHVSGAFSEDPLRILRVARFMARFHHLGFKVDASTMDLMRGIGKELVHISEERIWKELSRALTEKTPSAFISTLKDCDCLKYVLPEVDALFGVPQPEKHHPEIDTGIHTLMVMEQARKLTNDVDIIFSAMTHDLGKALTKKEMLPAHHNHDEDGVPVVEMLCKRLKVPSNTKKLAVAACKNHTTVHRAFELRPGTIVKLFNQIDAYRDRGILDKLLTVCESDAKGRIGFENIKYNQSELLKNAFKASLGVTAKEFVEKGYSGEKIREQINAKRIKVVKHEIYSSGLEP</sequence>
<keyword evidence="2" id="KW-0533">Nickel</keyword>
<evidence type="ECO:0000256" key="7">
    <source>
        <dbReference type="ARBA" id="ARBA00022741"/>
    </source>
</evidence>
<keyword evidence="8" id="KW-0692">RNA repair</keyword>
<organism evidence="15 16">
    <name type="scientific">Aeromonas veronii</name>
    <dbReference type="NCBI Taxonomy" id="654"/>
    <lineage>
        <taxon>Bacteria</taxon>
        <taxon>Pseudomonadati</taxon>
        <taxon>Pseudomonadota</taxon>
        <taxon>Gammaproteobacteria</taxon>
        <taxon>Aeromonadales</taxon>
        <taxon>Aeromonadaceae</taxon>
        <taxon>Aeromonas</taxon>
    </lineage>
</organism>
<dbReference type="Pfam" id="PF01743">
    <property type="entry name" value="PolyA_pol"/>
    <property type="match status" value="1"/>
</dbReference>
<dbReference type="GO" id="GO:0003723">
    <property type="term" value="F:RNA binding"/>
    <property type="evidence" value="ECO:0007669"/>
    <property type="project" value="UniProtKB-KW"/>
</dbReference>
<dbReference type="CDD" id="cd05398">
    <property type="entry name" value="NT_ClassII-CCAase"/>
    <property type="match status" value="1"/>
</dbReference>
<dbReference type="NCBIfam" id="NF008137">
    <property type="entry name" value="PRK10885.1"/>
    <property type="match status" value="1"/>
</dbReference>
<dbReference type="Gene3D" id="1.10.3090.10">
    <property type="entry name" value="cca-adding enzyme, domain 2"/>
    <property type="match status" value="1"/>
</dbReference>
<dbReference type="InterPro" id="IPR003607">
    <property type="entry name" value="HD/PDEase_dom"/>
</dbReference>
<proteinExistence type="inferred from homology"/>
<dbReference type="RefSeq" id="WP_107683154.1">
    <property type="nucleotide sequence ID" value="NZ_PZKL01000020.1"/>
</dbReference>
<dbReference type="PROSITE" id="PS51831">
    <property type="entry name" value="HD"/>
    <property type="match status" value="1"/>
</dbReference>
<accession>A0A2T4N3T2</accession>
<gene>
    <name evidence="15" type="ORF">DAA48_08710</name>
</gene>
<dbReference type="EMBL" id="PZKL01000020">
    <property type="protein sequence ID" value="PTH81457.1"/>
    <property type="molecule type" value="Genomic_DNA"/>
</dbReference>
<dbReference type="Pfam" id="PF12627">
    <property type="entry name" value="PolyA_pol_RNAbd"/>
    <property type="match status" value="1"/>
</dbReference>
<evidence type="ECO:0000256" key="6">
    <source>
        <dbReference type="ARBA" id="ARBA00022723"/>
    </source>
</evidence>
<evidence type="ECO:0000313" key="15">
    <source>
        <dbReference type="EMBL" id="PTH81457.1"/>
    </source>
</evidence>
<dbReference type="GO" id="GO:0042245">
    <property type="term" value="P:RNA repair"/>
    <property type="evidence" value="ECO:0007669"/>
    <property type="project" value="UniProtKB-KW"/>
</dbReference>
<evidence type="ECO:0000256" key="8">
    <source>
        <dbReference type="ARBA" id="ARBA00022800"/>
    </source>
</evidence>
<comment type="similarity">
    <text evidence="13">Belongs to the tRNA nucleotidyltransferase/poly(A) polymerase family.</text>
</comment>
<keyword evidence="3 13" id="KW-0808">Transferase</keyword>
<evidence type="ECO:0000256" key="2">
    <source>
        <dbReference type="ARBA" id="ARBA00022596"/>
    </source>
</evidence>
<name>A0A2T4N3T2_AERVE</name>
<evidence type="ECO:0000256" key="13">
    <source>
        <dbReference type="RuleBase" id="RU003953"/>
    </source>
</evidence>
<evidence type="ECO:0000256" key="4">
    <source>
        <dbReference type="ARBA" id="ARBA00022694"/>
    </source>
</evidence>
<keyword evidence="10" id="KW-0067">ATP-binding</keyword>
<keyword evidence="12 13" id="KW-0694">RNA-binding</keyword>
<dbReference type="InterPro" id="IPR006674">
    <property type="entry name" value="HD_domain"/>
</dbReference>
<keyword evidence="7" id="KW-0547">Nucleotide-binding</keyword>
<dbReference type="InterPro" id="IPR012006">
    <property type="entry name" value="CCA_bact"/>
</dbReference>
<protein>
    <submittedName>
        <fullName evidence="15">Multifunctional CCA addition/repair protein</fullName>
    </submittedName>
</protein>
<evidence type="ECO:0000259" key="14">
    <source>
        <dbReference type="PROSITE" id="PS51831"/>
    </source>
</evidence>
<evidence type="ECO:0000313" key="16">
    <source>
        <dbReference type="Proteomes" id="UP000241986"/>
    </source>
</evidence>
<dbReference type="PANTHER" id="PTHR47545:SF1">
    <property type="entry name" value="MULTIFUNCTIONAL CCA PROTEIN"/>
    <property type="match status" value="1"/>
</dbReference>
<keyword evidence="5" id="KW-0548">Nucleotidyltransferase</keyword>
<evidence type="ECO:0000256" key="1">
    <source>
        <dbReference type="ARBA" id="ARBA00001946"/>
    </source>
</evidence>